<dbReference type="InterPro" id="IPR005802">
    <property type="entry name" value="ADC_synth_comp_1"/>
</dbReference>
<dbReference type="PANTHER" id="PTHR11236">
    <property type="entry name" value="AMINOBENZOATE/ANTHRANILATE SYNTHASE"/>
    <property type="match status" value="1"/>
</dbReference>
<dbReference type="SUPFAM" id="SSF52317">
    <property type="entry name" value="Class I glutamine amidotransferase-like"/>
    <property type="match status" value="1"/>
</dbReference>
<protein>
    <recommendedName>
        <fullName evidence="2">aminodeoxychorismate synthase</fullName>
        <ecNumber evidence="2">2.6.1.85</ecNumber>
    </recommendedName>
</protein>
<proteinExistence type="inferred from homology"/>
<dbReference type="InterPro" id="IPR017926">
    <property type="entry name" value="GATASE"/>
</dbReference>
<dbReference type="PROSITE" id="PS51273">
    <property type="entry name" value="GATASE_TYPE_1"/>
    <property type="match status" value="1"/>
</dbReference>
<keyword evidence="9" id="KW-1185">Reference proteome</keyword>
<dbReference type="InterPro" id="IPR005801">
    <property type="entry name" value="ADC_synthase"/>
</dbReference>
<dbReference type="SUPFAM" id="SSF56322">
    <property type="entry name" value="ADC synthase"/>
    <property type="match status" value="1"/>
</dbReference>
<comment type="caution">
    <text evidence="8">The sequence shown here is derived from an EMBL/GenBank/DDBJ whole genome shotgun (WGS) entry which is preliminary data.</text>
</comment>
<evidence type="ECO:0000256" key="4">
    <source>
        <dbReference type="ARBA" id="ARBA00022962"/>
    </source>
</evidence>
<name>A0ABT5YN69_9PROT</name>
<feature type="domain" description="Chorismate-utilising enzyme C-terminal" evidence="6">
    <location>
        <begin position="403"/>
        <end position="657"/>
    </location>
</feature>
<evidence type="ECO:0000256" key="2">
    <source>
        <dbReference type="ARBA" id="ARBA00013139"/>
    </source>
</evidence>
<dbReference type="Pfam" id="PF00117">
    <property type="entry name" value="GATase"/>
    <property type="match status" value="1"/>
</dbReference>
<dbReference type="InterPro" id="IPR019999">
    <property type="entry name" value="Anth_synth_I-like"/>
</dbReference>
<evidence type="ECO:0000256" key="1">
    <source>
        <dbReference type="ARBA" id="ARBA00005970"/>
    </source>
</evidence>
<accession>A0ABT5YN69</accession>
<dbReference type="GO" id="GO:0046820">
    <property type="term" value="F:4-amino-4-deoxychorismate synthase activity"/>
    <property type="evidence" value="ECO:0007669"/>
    <property type="project" value="UniProtKB-EC"/>
</dbReference>
<sequence>MRTLIIDNHDSFTFNLFHLLGEVNGEAPLVVSQDACTWAEIQALSFDNILISPGPGTPARAQDLGLSAEAVHHAQVPLLGVCLGHQAMVQLAGGTVRHAPEPMHGRLDRIRHEELGLFAGLPNPLQVVRYHSLLAYDPLPAGLRVTARNASGLIMALADERQARWGVQFHPESICSESGSALLQNFRDLSRDALARTQMGYRKPPVPEAPKAVRQEVGHPPGRCRLHLRELPAVPEAEMAYLSCFAEEPNAFWLDSAKVVPGLSRWSFLGTGRPGPGSLDELDNALASVSLEGGEAPFPFRGGWVGWIGYEAKEQCGYPRRFASTLPETGFLFVDRFLAIDHCDGRAWLAFAACDGTPATEIEAWFDQVQEQLSAQSQVAPLATQPPGPGATSLLVQARHEADAYLARIRQAQAAIRDGESYEVCLTNRLEVWAAVDPLTVYRNLRRLNPAPHAAYLRLGELTLVSSSPERFLSATAEGQLQAKPIKGTVRRDADPARDAALADTLRSGEKDRAENLMIVDLLRHDLGRVAQLGSVRVPALMQVESYATVHQLVSTIEAQLAPDHTLVDAIRAAFPPGSMTGAPKRRTLEIIDSLEEGPRGAYSGALGWIGMDGAADLSVVIRTLVQETPDHWSLGAGGAITALSDPEAELEEMFLKAQAPLAALALAVTGDPSAWRYHTHNGEAAE</sequence>
<dbReference type="InterPro" id="IPR006805">
    <property type="entry name" value="Anth_synth_I_N"/>
</dbReference>
<dbReference type="PRINTS" id="PR00096">
    <property type="entry name" value="GATASE"/>
</dbReference>
<reference evidence="8 9" key="1">
    <citation type="submission" date="2023-03" db="EMBL/GenBank/DDBJ databases">
        <title>Fodinicurvata sp. CAU 1616 isolated from sea sendiment.</title>
        <authorList>
            <person name="Kim W."/>
        </authorList>
    </citation>
    <scope>NUCLEOTIDE SEQUENCE [LARGE SCALE GENOMIC DNA]</scope>
    <source>
        <strain evidence="8 9">CAU 1616</strain>
    </source>
</reference>
<feature type="domain" description="Glutamine amidotransferase" evidence="5">
    <location>
        <begin position="4"/>
        <end position="186"/>
    </location>
</feature>
<dbReference type="InterPro" id="IPR015890">
    <property type="entry name" value="Chorismate_C"/>
</dbReference>
<keyword evidence="8" id="KW-0032">Aminotransferase</keyword>
<dbReference type="InterPro" id="IPR006221">
    <property type="entry name" value="TrpG/PapA_dom"/>
</dbReference>
<dbReference type="PRINTS" id="PR00099">
    <property type="entry name" value="CPSGATASE"/>
</dbReference>
<dbReference type="Pfam" id="PF04715">
    <property type="entry name" value="Anth_synt_I_N"/>
    <property type="match status" value="1"/>
</dbReference>
<dbReference type="NCBIfam" id="TIGR00566">
    <property type="entry name" value="trpG_papA"/>
    <property type="match status" value="1"/>
</dbReference>
<dbReference type="EC" id="2.6.1.85" evidence="2"/>
<comment type="similarity">
    <text evidence="1">In the C-terminal section; belongs to the anthranilate synthase component I family.</text>
</comment>
<dbReference type="PANTHER" id="PTHR11236:SF18">
    <property type="entry name" value="AMINODEOXYCHORISMATE SYNTHASE"/>
    <property type="match status" value="1"/>
</dbReference>
<evidence type="ECO:0000313" key="9">
    <source>
        <dbReference type="Proteomes" id="UP001215503"/>
    </source>
</evidence>
<gene>
    <name evidence="8" type="primary">pabB</name>
    <name evidence="8" type="ORF">P2G67_09870</name>
</gene>
<feature type="domain" description="Anthranilate synthase component I N-terminal" evidence="7">
    <location>
        <begin position="279"/>
        <end position="347"/>
    </location>
</feature>
<dbReference type="EMBL" id="JARHUD010000005">
    <property type="protein sequence ID" value="MDF2096282.1"/>
    <property type="molecule type" value="Genomic_DNA"/>
</dbReference>
<dbReference type="CDD" id="cd01743">
    <property type="entry name" value="GATase1_Anthranilate_Synthase"/>
    <property type="match status" value="1"/>
</dbReference>
<keyword evidence="4" id="KW-0315">Glutamine amidotransferase</keyword>
<organism evidence="8 9">
    <name type="scientific">Aquibaculum arenosum</name>
    <dbReference type="NCBI Taxonomy" id="3032591"/>
    <lineage>
        <taxon>Bacteria</taxon>
        <taxon>Pseudomonadati</taxon>
        <taxon>Pseudomonadota</taxon>
        <taxon>Alphaproteobacteria</taxon>
        <taxon>Rhodospirillales</taxon>
        <taxon>Rhodovibrionaceae</taxon>
        <taxon>Aquibaculum</taxon>
    </lineage>
</organism>
<dbReference type="PRINTS" id="PR00097">
    <property type="entry name" value="ANTSNTHASEII"/>
</dbReference>
<evidence type="ECO:0000256" key="3">
    <source>
        <dbReference type="ARBA" id="ARBA00022679"/>
    </source>
</evidence>
<evidence type="ECO:0000313" key="8">
    <source>
        <dbReference type="EMBL" id="MDF2096282.1"/>
    </source>
</evidence>
<dbReference type="NCBIfam" id="TIGR00553">
    <property type="entry name" value="pabB"/>
    <property type="match status" value="1"/>
</dbReference>
<dbReference type="Proteomes" id="UP001215503">
    <property type="component" value="Unassembled WGS sequence"/>
</dbReference>
<dbReference type="Gene3D" id="3.60.120.10">
    <property type="entry name" value="Anthranilate synthase"/>
    <property type="match status" value="1"/>
</dbReference>
<evidence type="ECO:0000259" key="5">
    <source>
        <dbReference type="Pfam" id="PF00117"/>
    </source>
</evidence>
<evidence type="ECO:0000259" key="6">
    <source>
        <dbReference type="Pfam" id="PF00425"/>
    </source>
</evidence>
<dbReference type="Gene3D" id="3.40.50.880">
    <property type="match status" value="1"/>
</dbReference>
<keyword evidence="3 8" id="KW-0808">Transferase</keyword>
<dbReference type="RefSeq" id="WP_275822540.1">
    <property type="nucleotide sequence ID" value="NZ_JARHUD010000005.1"/>
</dbReference>
<dbReference type="InterPro" id="IPR029062">
    <property type="entry name" value="Class_I_gatase-like"/>
</dbReference>
<dbReference type="Pfam" id="PF00425">
    <property type="entry name" value="Chorismate_bind"/>
    <property type="match status" value="1"/>
</dbReference>
<evidence type="ECO:0000259" key="7">
    <source>
        <dbReference type="Pfam" id="PF04715"/>
    </source>
</evidence>